<protein>
    <submittedName>
        <fullName evidence="5">GntR family transcriptional regulator, histidine utilization repressor</fullName>
    </submittedName>
</protein>
<evidence type="ECO:0000256" key="3">
    <source>
        <dbReference type="ARBA" id="ARBA00023163"/>
    </source>
</evidence>
<dbReference type="SMART" id="SM00866">
    <property type="entry name" value="UTRA"/>
    <property type="match status" value="1"/>
</dbReference>
<dbReference type="CDD" id="cd07377">
    <property type="entry name" value="WHTH_GntR"/>
    <property type="match status" value="1"/>
</dbReference>
<dbReference type="RefSeq" id="WP_091237604.1">
    <property type="nucleotide sequence ID" value="NZ_FNAG01000001.1"/>
</dbReference>
<feature type="domain" description="HTH gntR-type" evidence="4">
    <location>
        <begin position="7"/>
        <end position="75"/>
    </location>
</feature>
<keyword evidence="6" id="KW-1185">Reference proteome</keyword>
<accession>A0A1G6RVY8</accession>
<dbReference type="PROSITE" id="PS50949">
    <property type="entry name" value="HTH_GNTR"/>
    <property type="match status" value="1"/>
</dbReference>
<keyword evidence="2" id="KW-0238">DNA-binding</keyword>
<dbReference type="GO" id="GO:0003677">
    <property type="term" value="F:DNA binding"/>
    <property type="evidence" value="ECO:0007669"/>
    <property type="project" value="UniProtKB-KW"/>
</dbReference>
<keyword evidence="3" id="KW-0804">Transcription</keyword>
<dbReference type="STRING" id="265719.SAMN04488509_101122"/>
<evidence type="ECO:0000256" key="1">
    <source>
        <dbReference type="ARBA" id="ARBA00023015"/>
    </source>
</evidence>
<keyword evidence="1" id="KW-0805">Transcription regulation</keyword>
<dbReference type="PRINTS" id="PR00035">
    <property type="entry name" value="HTHGNTR"/>
</dbReference>
<proteinExistence type="predicted"/>
<evidence type="ECO:0000259" key="4">
    <source>
        <dbReference type="PROSITE" id="PS50949"/>
    </source>
</evidence>
<dbReference type="Gene3D" id="3.40.1410.10">
    <property type="entry name" value="Chorismate lyase-like"/>
    <property type="match status" value="1"/>
</dbReference>
<reference evidence="5 6" key="1">
    <citation type="submission" date="2016-10" db="EMBL/GenBank/DDBJ databases">
        <authorList>
            <person name="de Groot N.N."/>
        </authorList>
    </citation>
    <scope>NUCLEOTIDE SEQUENCE [LARGE SCALE GENOMIC DNA]</scope>
    <source>
        <strain evidence="5 6">DSM 16957</strain>
    </source>
</reference>
<dbReference type="InterPro" id="IPR011663">
    <property type="entry name" value="UTRA"/>
</dbReference>
<dbReference type="PANTHER" id="PTHR44846">
    <property type="entry name" value="MANNOSYL-D-GLYCERATE TRANSPORT/METABOLISM SYSTEM REPRESSOR MNGR-RELATED"/>
    <property type="match status" value="1"/>
</dbReference>
<name>A0A1G6RVY8_9GAMM</name>
<dbReference type="InterPro" id="IPR036390">
    <property type="entry name" value="WH_DNA-bd_sf"/>
</dbReference>
<dbReference type="PANTHER" id="PTHR44846:SF16">
    <property type="entry name" value="TRANSCRIPTIONAL REGULATOR PHNF-RELATED"/>
    <property type="match status" value="1"/>
</dbReference>
<organism evidence="5 6">
    <name type="scientific">Aquimonas voraii</name>
    <dbReference type="NCBI Taxonomy" id="265719"/>
    <lineage>
        <taxon>Bacteria</taxon>
        <taxon>Pseudomonadati</taxon>
        <taxon>Pseudomonadota</taxon>
        <taxon>Gammaproteobacteria</taxon>
        <taxon>Lysobacterales</taxon>
        <taxon>Lysobacteraceae</taxon>
        <taxon>Aquimonas</taxon>
    </lineage>
</organism>
<dbReference type="Pfam" id="PF07702">
    <property type="entry name" value="UTRA"/>
    <property type="match status" value="1"/>
</dbReference>
<evidence type="ECO:0000313" key="6">
    <source>
        <dbReference type="Proteomes" id="UP000199603"/>
    </source>
</evidence>
<dbReference type="EMBL" id="FNAG01000001">
    <property type="protein sequence ID" value="SDD08564.1"/>
    <property type="molecule type" value="Genomic_DNA"/>
</dbReference>
<dbReference type="GO" id="GO:0003700">
    <property type="term" value="F:DNA-binding transcription factor activity"/>
    <property type="evidence" value="ECO:0007669"/>
    <property type="project" value="InterPro"/>
</dbReference>
<dbReference type="InterPro" id="IPR028978">
    <property type="entry name" value="Chorismate_lyase_/UTRA_dom_sf"/>
</dbReference>
<dbReference type="SUPFAM" id="SSF64288">
    <property type="entry name" value="Chorismate lyase-like"/>
    <property type="match status" value="1"/>
</dbReference>
<dbReference type="InterPro" id="IPR036388">
    <property type="entry name" value="WH-like_DNA-bd_sf"/>
</dbReference>
<sequence>MRAESKLPPYARIKAELKNALARGDYAPGAQLPSESALVAEFGVSRMTVGRALNELAAEGLIERVQGVGSFASALDRVSSTLTLRDLHEEIAARGHAHTAEVKLLRAETPKPSLAKLFGVEPRRELFHSVILHLEAGRALQIEDRWVNPDEAPDYLEQDFTQVTPTHYLFGATALWRARYAIEAVQPSAQEARWLGIEVGAACLRITRETFSRSAMITHARLLHPGDRYAIEGEFSP</sequence>
<gene>
    <name evidence="5" type="ORF">SAMN04488509_101122</name>
</gene>
<dbReference type="InterPro" id="IPR000524">
    <property type="entry name" value="Tscrpt_reg_HTH_GntR"/>
</dbReference>
<evidence type="ECO:0000313" key="5">
    <source>
        <dbReference type="EMBL" id="SDD08564.1"/>
    </source>
</evidence>
<dbReference type="InterPro" id="IPR050679">
    <property type="entry name" value="Bact_HTH_transcr_reg"/>
</dbReference>
<dbReference type="Pfam" id="PF00392">
    <property type="entry name" value="GntR"/>
    <property type="match status" value="1"/>
</dbReference>
<dbReference type="SUPFAM" id="SSF46785">
    <property type="entry name" value="Winged helix' DNA-binding domain"/>
    <property type="match status" value="1"/>
</dbReference>
<dbReference type="Gene3D" id="1.10.10.10">
    <property type="entry name" value="Winged helix-like DNA-binding domain superfamily/Winged helix DNA-binding domain"/>
    <property type="match status" value="1"/>
</dbReference>
<evidence type="ECO:0000256" key="2">
    <source>
        <dbReference type="ARBA" id="ARBA00023125"/>
    </source>
</evidence>
<dbReference type="OrthoDB" id="9808698at2"/>
<dbReference type="AlphaFoldDB" id="A0A1G6RVY8"/>
<dbReference type="Proteomes" id="UP000199603">
    <property type="component" value="Unassembled WGS sequence"/>
</dbReference>
<dbReference type="SMART" id="SM00345">
    <property type="entry name" value="HTH_GNTR"/>
    <property type="match status" value="1"/>
</dbReference>